<name>A0ACC2WGX5_9TREE</name>
<dbReference type="EMBL" id="JASBWR010000010">
    <property type="protein sequence ID" value="KAJ9110887.1"/>
    <property type="molecule type" value="Genomic_DNA"/>
</dbReference>
<gene>
    <name evidence="1" type="ORF">QFC19_001396</name>
</gene>
<keyword evidence="2" id="KW-1185">Reference proteome</keyword>
<accession>A0ACC2WGX5</accession>
<proteinExistence type="predicted"/>
<dbReference type="Proteomes" id="UP001241377">
    <property type="component" value="Unassembled WGS sequence"/>
</dbReference>
<protein>
    <submittedName>
        <fullName evidence="1">Uncharacterized protein</fullName>
    </submittedName>
</protein>
<evidence type="ECO:0000313" key="2">
    <source>
        <dbReference type="Proteomes" id="UP001241377"/>
    </source>
</evidence>
<sequence>MASHAQLILGHPLPPGTSMKTIRSRSSNGTSSATSPTSNGWRRSFLGPRPTSRLQQRPKSMQIVPRTDQEMGAACYDKEEKRWIPAVTEPARRFSMSGESDDNNLSDVAPSFASSLSGSGAVKSSRRQSSFLRRVPSAQRSFTSAGSSVFLPTPREEKDEESAFEFLSGLGTSTSVMSAMKGSRPRTSSASKDGASNGRFIKMLRRISGHGWKEDDQLRRVASPDSVKSDKRLIPTSHRTMTPDSNQSPSEHVLVPNTSSRFPASFSSFANGTGAEEAGCPPPLSAGQLNQTTDLAPPVMYMNRPHPRSLSAENVPSLKSVDEEESATPCQILTPGVTETNPYVDIMSGCGARERPAVQECSNSLQTVG</sequence>
<reference evidence="1" key="1">
    <citation type="submission" date="2023-04" db="EMBL/GenBank/DDBJ databases">
        <title>Draft Genome sequencing of Naganishia species isolated from polar environments using Oxford Nanopore Technology.</title>
        <authorList>
            <person name="Leo P."/>
            <person name="Venkateswaran K."/>
        </authorList>
    </citation>
    <scope>NUCLEOTIDE SEQUENCE</scope>
    <source>
        <strain evidence="1">MNA-CCFEE 5261</strain>
    </source>
</reference>
<organism evidence="1 2">
    <name type="scientific">Naganishia cerealis</name>
    <dbReference type="NCBI Taxonomy" id="610337"/>
    <lineage>
        <taxon>Eukaryota</taxon>
        <taxon>Fungi</taxon>
        <taxon>Dikarya</taxon>
        <taxon>Basidiomycota</taxon>
        <taxon>Agaricomycotina</taxon>
        <taxon>Tremellomycetes</taxon>
        <taxon>Filobasidiales</taxon>
        <taxon>Filobasidiaceae</taxon>
        <taxon>Naganishia</taxon>
    </lineage>
</organism>
<evidence type="ECO:0000313" key="1">
    <source>
        <dbReference type="EMBL" id="KAJ9110887.1"/>
    </source>
</evidence>
<comment type="caution">
    <text evidence="1">The sequence shown here is derived from an EMBL/GenBank/DDBJ whole genome shotgun (WGS) entry which is preliminary data.</text>
</comment>